<dbReference type="EMBL" id="AMAH01000010">
    <property type="protein sequence ID" value="EJX56274.1"/>
    <property type="molecule type" value="Genomic_DNA"/>
</dbReference>
<organism evidence="1 2">
    <name type="scientific">Enterococcus faecium R496</name>
    <dbReference type="NCBI Taxonomy" id="1134836"/>
    <lineage>
        <taxon>Bacteria</taxon>
        <taxon>Bacillati</taxon>
        <taxon>Bacillota</taxon>
        <taxon>Bacilli</taxon>
        <taxon>Lactobacillales</taxon>
        <taxon>Enterococcaceae</taxon>
        <taxon>Enterococcus</taxon>
    </lineage>
</organism>
<accession>A0AAV3GZT2</accession>
<comment type="caution">
    <text evidence="1">The sequence shown here is derived from an EMBL/GenBank/DDBJ whole genome shotgun (WGS) entry which is preliminary data.</text>
</comment>
<dbReference type="Proteomes" id="UP000006402">
    <property type="component" value="Unassembled WGS sequence"/>
</dbReference>
<evidence type="ECO:0000313" key="1">
    <source>
        <dbReference type="EMBL" id="EJX56274.1"/>
    </source>
</evidence>
<gene>
    <name evidence="1" type="ORF">HMPREF1378_00093</name>
</gene>
<reference evidence="1 2" key="1">
    <citation type="submission" date="2012-04" db="EMBL/GenBank/DDBJ databases">
        <authorList>
            <person name="Weinstock G."/>
            <person name="Sodergren E."/>
            <person name="Lobos E.A."/>
            <person name="Fulton L."/>
            <person name="Fulton R."/>
            <person name="Courtney L."/>
            <person name="Fronick C."/>
            <person name="O'Laughlin M."/>
            <person name="Godfrey J."/>
            <person name="Wilson R.M."/>
            <person name="Miner T."/>
            <person name="Farmer C."/>
            <person name="Delehaunty K."/>
            <person name="Cordes M."/>
            <person name="Minx P."/>
            <person name="Tomlinson C."/>
            <person name="Chen J."/>
            <person name="Wollam A."/>
            <person name="Pepin K.H."/>
            <person name="Bhonagiri V."/>
            <person name="Zhang X."/>
            <person name="Suruliraj S."/>
            <person name="Warren W."/>
            <person name="Mitreva M."/>
            <person name="Mardis E.R."/>
            <person name="Wilson R.K."/>
        </authorList>
    </citation>
    <scope>NUCLEOTIDE SEQUENCE [LARGE SCALE GENOMIC DNA]</scope>
    <source>
        <strain evidence="1 2">R496</strain>
    </source>
</reference>
<protein>
    <submittedName>
        <fullName evidence="1">Uncharacterized protein</fullName>
    </submittedName>
</protein>
<proteinExistence type="predicted"/>
<evidence type="ECO:0000313" key="2">
    <source>
        <dbReference type="Proteomes" id="UP000006402"/>
    </source>
</evidence>
<sequence>MVMKQYLNEWKVIEGSLVAQRIKGLPDCLEKDHLFQIREMLKKEQFDPDQFLVVEYPTIGVYCCNHINDEKYFIIQEYEGQLTPFYTTWEMSEDGINNFPCESIEESISQTEC</sequence>
<name>A0AAV3GZT2_ENTFC</name>
<dbReference type="AlphaFoldDB" id="A0AAV3GZT2"/>